<comment type="caution">
    <text evidence="2">The sequence shown here is derived from an EMBL/GenBank/DDBJ whole genome shotgun (WGS) entry which is preliminary data.</text>
</comment>
<sequence length="635" mass="70004">MIFHRHRHAFLLRVAASSSSSTLSSTTATILTQRLSSSSTAPKRLPSPVLTRRQKLRLSPKERAIYLRQQKLLRQSSASSSLLESARSNVRFNLQYLKSNANTNLRKNIQTMKRLFNGEEVWKDHESVGTKITAGSGSSTSSSLTATRQNIEAADNKLDLHNIDWERLPSEILSNVKRNTTILSEWIHDVSGGKVPAFSRTPPSDTSNTGTSTTGGDGGSIATRIRNFHILKQRDDTTLVMDRYWIAKNIFFALLPGLLLHLYFLSLQEEMAEYYGKIEQMERERILGIEGKGSNSGGTASSPLKNECIRDRETMMGISSALIPEGGTVWDKLKLAVNDLFLGGVEKRLGKDQAAVEVEEKEESEKKVEGAFRGATVHASTGHSSVSTSPVNQPPQEVIPSAIALVKDNNNGDDVMVHMLLERIRALEAHIANSAGGEDEERQRRQREEEHQIKRQVERVKQSPIKNRRDNVLEAKWKNESKNNDDSSSNGKEEDVGSGNSFDVLVGVANSAWLTTAPYFESVLGTVSGKLREIASLGLDMPSESEASNLLPCTTDDDILSAAHTGEEVKVSAVAGSIGESVSDIIDTSIDGHQDENEYFDRASNGHWAMNLWRRIYKSSPSHPVSVVEDNANGK</sequence>
<gene>
    <name evidence="2" type="ORF">ACHAWU_002719</name>
</gene>
<organism evidence="2 3">
    <name type="scientific">Discostella pseudostelligera</name>
    <dbReference type="NCBI Taxonomy" id="259834"/>
    <lineage>
        <taxon>Eukaryota</taxon>
        <taxon>Sar</taxon>
        <taxon>Stramenopiles</taxon>
        <taxon>Ochrophyta</taxon>
        <taxon>Bacillariophyta</taxon>
        <taxon>Coscinodiscophyceae</taxon>
        <taxon>Thalassiosirophycidae</taxon>
        <taxon>Stephanodiscales</taxon>
        <taxon>Stephanodiscaceae</taxon>
        <taxon>Discostella</taxon>
    </lineage>
</organism>
<feature type="region of interest" description="Disordered" evidence="1">
    <location>
        <begin position="194"/>
        <end position="218"/>
    </location>
</feature>
<accession>A0ABD3MSC7</accession>
<name>A0ABD3MSC7_9STRA</name>
<dbReference type="AlphaFoldDB" id="A0ABD3MSC7"/>
<evidence type="ECO:0000256" key="1">
    <source>
        <dbReference type="SAM" id="MobiDB-lite"/>
    </source>
</evidence>
<evidence type="ECO:0000313" key="2">
    <source>
        <dbReference type="EMBL" id="KAL3766004.1"/>
    </source>
</evidence>
<dbReference type="Proteomes" id="UP001530293">
    <property type="component" value="Unassembled WGS sequence"/>
</dbReference>
<dbReference type="EMBL" id="JALLBG020000089">
    <property type="protein sequence ID" value="KAL3766004.1"/>
    <property type="molecule type" value="Genomic_DNA"/>
</dbReference>
<proteinExistence type="predicted"/>
<evidence type="ECO:0000313" key="3">
    <source>
        <dbReference type="Proteomes" id="UP001530293"/>
    </source>
</evidence>
<keyword evidence="3" id="KW-1185">Reference proteome</keyword>
<feature type="region of interest" description="Disordered" evidence="1">
    <location>
        <begin position="432"/>
        <end position="498"/>
    </location>
</feature>
<reference evidence="2 3" key="1">
    <citation type="submission" date="2024-10" db="EMBL/GenBank/DDBJ databases">
        <title>Updated reference genomes for cyclostephanoid diatoms.</title>
        <authorList>
            <person name="Roberts W.R."/>
            <person name="Alverson A.J."/>
        </authorList>
    </citation>
    <scope>NUCLEOTIDE SEQUENCE [LARGE SCALE GENOMIC DNA]</scope>
    <source>
        <strain evidence="2 3">AJA232-27</strain>
    </source>
</reference>
<feature type="compositionally biased region" description="Basic and acidic residues" evidence="1">
    <location>
        <begin position="441"/>
        <end position="495"/>
    </location>
</feature>
<protein>
    <submittedName>
        <fullName evidence="2">Uncharacterized protein</fullName>
    </submittedName>
</protein>